<proteinExistence type="predicted"/>
<name>A0A2V3A111_9BACI</name>
<dbReference type="EMBL" id="QGTW01000003">
    <property type="protein sequence ID" value="PWW30402.1"/>
    <property type="molecule type" value="Genomic_DNA"/>
</dbReference>
<dbReference type="AlphaFoldDB" id="A0A2V3A111"/>
<evidence type="ECO:0000313" key="3">
    <source>
        <dbReference type="EMBL" id="PWW30402.1"/>
    </source>
</evidence>
<evidence type="ECO:0008006" key="5">
    <source>
        <dbReference type="Google" id="ProtNLM"/>
    </source>
</evidence>
<keyword evidence="2" id="KW-1133">Transmembrane helix</keyword>
<feature type="compositionally biased region" description="Low complexity" evidence="1">
    <location>
        <begin position="85"/>
        <end position="96"/>
    </location>
</feature>
<evidence type="ECO:0000256" key="2">
    <source>
        <dbReference type="SAM" id="Phobius"/>
    </source>
</evidence>
<reference evidence="3 4" key="1">
    <citation type="submission" date="2018-05" db="EMBL/GenBank/DDBJ databases">
        <title>Freshwater and sediment microbial communities from various areas in North America, analyzing microbe dynamics in response to fracking.</title>
        <authorList>
            <person name="Lamendella R."/>
        </authorList>
    </citation>
    <scope>NUCLEOTIDE SEQUENCE [LARGE SCALE GENOMIC DNA]</scope>
    <source>
        <strain evidence="3 4">15_TX</strain>
    </source>
</reference>
<keyword evidence="2" id="KW-0472">Membrane</keyword>
<accession>A0A2V3A111</accession>
<sequence length="421" mass="47930">MRKSKWSDEQLEEFLSQMPKIKDNRDPREIYQNIEMKFGRQKQKTWILPAAAAAAALLLFFILAPSLMNWQESADKSVEIKADKSSSSAESAGENNTFEANDDKAELKAEEEIEENKAEQFDDVSKNDAEKESNDQLRMQSVAADTSATAVYEEDLAGKEVLTYAIPDQTAQNIVPVSVLVEEDPAKSKFDLFEENMSKLTEKDWGLDDYYPLKASFDYDEENRTLTVDVPQNHPYSMSSTTEQLLEKVLGNVMHNLDIEKVNLTTEGHDGIEFSHFGYRENFVPEQGAGNLIYYFLYPNGTESKPFMVPLREKLNSIKDALKAMKENRVEDNLQASIPEDINFEAEEIQERKLLIRFENESEIIDNEPTLHAIEAILLTAKEFNFETVKLENADVNKIGNFDLSNELKVPVAANKRELPN</sequence>
<feature type="region of interest" description="Disordered" evidence="1">
    <location>
        <begin position="81"/>
        <end position="140"/>
    </location>
</feature>
<comment type="caution">
    <text evidence="3">The sequence shown here is derived from an EMBL/GenBank/DDBJ whole genome shotgun (WGS) entry which is preliminary data.</text>
</comment>
<gene>
    <name evidence="3" type="ORF">DFO73_103288</name>
</gene>
<evidence type="ECO:0000256" key="1">
    <source>
        <dbReference type="SAM" id="MobiDB-lite"/>
    </source>
</evidence>
<dbReference type="OrthoDB" id="2965336at2"/>
<dbReference type="Proteomes" id="UP000247150">
    <property type="component" value="Unassembled WGS sequence"/>
</dbReference>
<feature type="transmembrane region" description="Helical" evidence="2">
    <location>
        <begin position="46"/>
        <end position="68"/>
    </location>
</feature>
<keyword evidence="2" id="KW-0812">Transmembrane</keyword>
<evidence type="ECO:0000313" key="4">
    <source>
        <dbReference type="Proteomes" id="UP000247150"/>
    </source>
</evidence>
<organism evidence="3 4">
    <name type="scientific">Cytobacillus oceanisediminis</name>
    <dbReference type="NCBI Taxonomy" id="665099"/>
    <lineage>
        <taxon>Bacteria</taxon>
        <taxon>Bacillati</taxon>
        <taxon>Bacillota</taxon>
        <taxon>Bacilli</taxon>
        <taxon>Bacillales</taxon>
        <taxon>Bacillaceae</taxon>
        <taxon>Cytobacillus</taxon>
    </lineage>
</organism>
<dbReference type="RefSeq" id="WP_110064271.1">
    <property type="nucleotide sequence ID" value="NZ_QGTW01000003.1"/>
</dbReference>
<feature type="compositionally biased region" description="Basic and acidic residues" evidence="1">
    <location>
        <begin position="101"/>
        <end position="135"/>
    </location>
</feature>
<protein>
    <recommendedName>
        <fullName evidence="5">Sigma-X negative effector</fullName>
    </recommendedName>
</protein>